<dbReference type="Pfam" id="PF07654">
    <property type="entry name" value="C1-set"/>
    <property type="match status" value="1"/>
</dbReference>
<dbReference type="PROSITE" id="PS50835">
    <property type="entry name" value="IG_LIKE"/>
    <property type="match status" value="2"/>
</dbReference>
<keyword evidence="7" id="KW-1185">Reference proteome</keyword>
<dbReference type="Proteomes" id="UP001176940">
    <property type="component" value="Unassembled WGS sequence"/>
</dbReference>
<dbReference type="EMBL" id="CAUEEQ010009118">
    <property type="protein sequence ID" value="CAJ0933176.1"/>
    <property type="molecule type" value="Genomic_DNA"/>
</dbReference>
<evidence type="ECO:0000256" key="1">
    <source>
        <dbReference type="ARBA" id="ARBA00023157"/>
    </source>
</evidence>
<dbReference type="Gene3D" id="2.60.40.10">
    <property type="entry name" value="Immunoglobulins"/>
    <property type="match status" value="2"/>
</dbReference>
<evidence type="ECO:0000313" key="6">
    <source>
        <dbReference type="EMBL" id="CAJ0933176.1"/>
    </source>
</evidence>
<comment type="caution">
    <text evidence="6">The sequence shown here is derived from an EMBL/GenBank/DDBJ whole genome shotgun (WGS) entry which is preliminary data.</text>
</comment>
<accession>A0ABN9L7C0</accession>
<reference evidence="6" key="1">
    <citation type="submission" date="2023-07" db="EMBL/GenBank/DDBJ databases">
        <authorList>
            <person name="Stuckert A."/>
        </authorList>
    </citation>
    <scope>NUCLEOTIDE SEQUENCE</scope>
</reference>
<sequence>MRLEVLELKNKYKHPGGRDPELFRICRYCHEISSAEWFGGPRVEMDLIKKCVVFVLLLHTAGAELERYPPITYLATLGSDSVIPCEYTIEKPPIDPRFFTAFWFYRGNKIVSFENEVRTTDSRYSLDTEKALYGRVELSISNISVSDAGVYTCSVRYNPEWKMRDVTVDVQAPPQVAITNRTVNEKSVLLCSVTGFYPAHIAIKWFRGSERLSDVTEDRLLRNLDGTYSVNSTLTITPTEKDREQNVSCRVQHESLKQPIQEDFQLEYTDNSATSGNWNLMIIIPVVLGLLIIIVIVLIIYFKRKKQKIDHKPNTENTEGSRDISSDSNGEGAELKEISTEWRPENSEEGSPGDGDNKETLPLNNS</sequence>
<dbReference type="InterPro" id="IPR003597">
    <property type="entry name" value="Ig_C1-set"/>
</dbReference>
<gene>
    <name evidence="6" type="ORF">RIMI_LOCUS5371001</name>
</gene>
<feature type="compositionally biased region" description="Basic and acidic residues" evidence="3">
    <location>
        <begin position="333"/>
        <end position="346"/>
    </location>
</feature>
<dbReference type="SMART" id="SM00409">
    <property type="entry name" value="IG"/>
    <property type="match status" value="2"/>
</dbReference>
<feature type="domain" description="Ig-like" evidence="5">
    <location>
        <begin position="174"/>
        <end position="261"/>
    </location>
</feature>
<dbReference type="InterPro" id="IPR013106">
    <property type="entry name" value="Ig_V-set"/>
</dbReference>
<feature type="compositionally biased region" description="Basic and acidic residues" evidence="3">
    <location>
        <begin position="310"/>
        <end position="325"/>
    </location>
</feature>
<evidence type="ECO:0000256" key="2">
    <source>
        <dbReference type="ARBA" id="ARBA00023180"/>
    </source>
</evidence>
<dbReference type="SUPFAM" id="SSF48726">
    <property type="entry name" value="Immunoglobulin"/>
    <property type="match status" value="2"/>
</dbReference>
<evidence type="ECO:0000313" key="7">
    <source>
        <dbReference type="Proteomes" id="UP001176940"/>
    </source>
</evidence>
<dbReference type="InterPro" id="IPR013783">
    <property type="entry name" value="Ig-like_fold"/>
</dbReference>
<evidence type="ECO:0000259" key="5">
    <source>
        <dbReference type="PROSITE" id="PS50835"/>
    </source>
</evidence>
<proteinExistence type="predicted"/>
<organism evidence="6 7">
    <name type="scientific">Ranitomeya imitator</name>
    <name type="common">mimic poison frog</name>
    <dbReference type="NCBI Taxonomy" id="111125"/>
    <lineage>
        <taxon>Eukaryota</taxon>
        <taxon>Metazoa</taxon>
        <taxon>Chordata</taxon>
        <taxon>Craniata</taxon>
        <taxon>Vertebrata</taxon>
        <taxon>Euteleostomi</taxon>
        <taxon>Amphibia</taxon>
        <taxon>Batrachia</taxon>
        <taxon>Anura</taxon>
        <taxon>Neobatrachia</taxon>
        <taxon>Hyloidea</taxon>
        <taxon>Dendrobatidae</taxon>
        <taxon>Dendrobatinae</taxon>
        <taxon>Ranitomeya</taxon>
    </lineage>
</organism>
<dbReference type="InterPro" id="IPR036179">
    <property type="entry name" value="Ig-like_dom_sf"/>
</dbReference>
<keyword evidence="4" id="KW-0472">Membrane</keyword>
<feature type="region of interest" description="Disordered" evidence="3">
    <location>
        <begin position="310"/>
        <end position="366"/>
    </location>
</feature>
<feature type="domain" description="Ig-like" evidence="5">
    <location>
        <begin position="69"/>
        <end position="169"/>
    </location>
</feature>
<dbReference type="PANTHER" id="PTHR19971">
    <property type="entry name" value="SIGNAL-REGULATORY PROTEIN BETA"/>
    <property type="match status" value="1"/>
</dbReference>
<keyword evidence="4" id="KW-0812">Transmembrane</keyword>
<feature type="transmembrane region" description="Helical" evidence="4">
    <location>
        <begin position="278"/>
        <end position="302"/>
    </location>
</feature>
<keyword evidence="2" id="KW-0325">Glycoprotein</keyword>
<dbReference type="InterPro" id="IPR007110">
    <property type="entry name" value="Ig-like_dom"/>
</dbReference>
<dbReference type="Pfam" id="PF07686">
    <property type="entry name" value="V-set"/>
    <property type="match status" value="1"/>
</dbReference>
<dbReference type="InterPro" id="IPR003599">
    <property type="entry name" value="Ig_sub"/>
</dbReference>
<evidence type="ECO:0000256" key="4">
    <source>
        <dbReference type="SAM" id="Phobius"/>
    </source>
</evidence>
<name>A0ABN9L7C0_9NEOB</name>
<protein>
    <recommendedName>
        <fullName evidence="5">Ig-like domain-containing protein</fullName>
    </recommendedName>
</protein>
<evidence type="ECO:0000256" key="3">
    <source>
        <dbReference type="SAM" id="MobiDB-lite"/>
    </source>
</evidence>
<keyword evidence="1" id="KW-1015">Disulfide bond</keyword>
<dbReference type="SMART" id="SM00407">
    <property type="entry name" value="IGc1"/>
    <property type="match status" value="1"/>
</dbReference>
<keyword evidence="4" id="KW-1133">Transmembrane helix</keyword>
<dbReference type="InterPro" id="IPR051755">
    <property type="entry name" value="Ig-like_CS_Receptor"/>
</dbReference>